<name>A0A2I1GMQ0_9GLOM</name>
<proteinExistence type="predicted"/>
<evidence type="ECO:0000313" key="2">
    <source>
        <dbReference type="EMBL" id="PKY47912.1"/>
    </source>
</evidence>
<evidence type="ECO:0000259" key="1">
    <source>
        <dbReference type="PROSITE" id="PS50878"/>
    </source>
</evidence>
<feature type="domain" description="Reverse transcriptase" evidence="1">
    <location>
        <begin position="1"/>
        <end position="108"/>
    </location>
</feature>
<protein>
    <recommendedName>
        <fullName evidence="1">Reverse transcriptase domain-containing protein</fullName>
    </recommendedName>
</protein>
<dbReference type="AlphaFoldDB" id="A0A2I1GMQ0"/>
<dbReference type="VEuPathDB" id="FungiDB:RhiirFUN_022217"/>
<dbReference type="PROSITE" id="PS50878">
    <property type="entry name" value="RT_POL"/>
    <property type="match status" value="1"/>
</dbReference>
<organism evidence="2 3">
    <name type="scientific">Rhizophagus irregularis</name>
    <dbReference type="NCBI Taxonomy" id="588596"/>
    <lineage>
        <taxon>Eukaryota</taxon>
        <taxon>Fungi</taxon>
        <taxon>Fungi incertae sedis</taxon>
        <taxon>Mucoromycota</taxon>
        <taxon>Glomeromycotina</taxon>
        <taxon>Glomeromycetes</taxon>
        <taxon>Glomerales</taxon>
        <taxon>Glomeraceae</taxon>
        <taxon>Rhizophagus</taxon>
    </lineage>
</organism>
<dbReference type="Proteomes" id="UP000234323">
    <property type="component" value="Unassembled WGS sequence"/>
</dbReference>
<sequence length="108" mass="12110">MFQDIAKVFNSVSVKGLELALQRIVVPQSIIKLIINLFQGRKAQILTSFGLTPSFEAVDQGDSLSLVLWRIYYDPLLNAITKRPRQIIKNLGMKLVVVLIAGWTIGKE</sequence>
<accession>A0A2I1GMQ0</accession>
<reference evidence="2 3" key="1">
    <citation type="submission" date="2015-10" db="EMBL/GenBank/DDBJ databases">
        <title>Genome analyses suggest a sexual origin of heterokaryosis in a supposedly ancient asexual fungus.</title>
        <authorList>
            <person name="Ropars J."/>
            <person name="Sedzielewska K."/>
            <person name="Noel J."/>
            <person name="Charron P."/>
            <person name="Farinelli L."/>
            <person name="Marton T."/>
            <person name="Kruger M."/>
            <person name="Pelin A."/>
            <person name="Brachmann A."/>
            <person name="Corradi N."/>
        </authorList>
    </citation>
    <scope>NUCLEOTIDE SEQUENCE [LARGE SCALE GENOMIC DNA]</scope>
    <source>
        <strain evidence="2 3">A4</strain>
    </source>
</reference>
<gene>
    <name evidence="2" type="ORF">RhiirA4_463314</name>
</gene>
<dbReference type="InterPro" id="IPR000477">
    <property type="entry name" value="RT_dom"/>
</dbReference>
<keyword evidence="3" id="KW-1185">Reference proteome</keyword>
<evidence type="ECO:0000313" key="3">
    <source>
        <dbReference type="Proteomes" id="UP000234323"/>
    </source>
</evidence>
<comment type="caution">
    <text evidence="2">The sequence shown here is derived from an EMBL/GenBank/DDBJ whole genome shotgun (WGS) entry which is preliminary data.</text>
</comment>
<dbReference type="VEuPathDB" id="FungiDB:FUN_016904"/>
<dbReference type="EMBL" id="LLXI01000588">
    <property type="protein sequence ID" value="PKY47912.1"/>
    <property type="molecule type" value="Genomic_DNA"/>
</dbReference>